<dbReference type="Pfam" id="PF12802">
    <property type="entry name" value="MarR_2"/>
    <property type="match status" value="1"/>
</dbReference>
<comment type="caution">
    <text evidence="2">The sequence shown here is derived from an EMBL/GenBank/DDBJ whole genome shotgun (WGS) entry which is preliminary data.</text>
</comment>
<dbReference type="GO" id="GO:0006950">
    <property type="term" value="P:response to stress"/>
    <property type="evidence" value="ECO:0007669"/>
    <property type="project" value="TreeGrafter"/>
</dbReference>
<dbReference type="SUPFAM" id="SSF46785">
    <property type="entry name" value="Winged helix' DNA-binding domain"/>
    <property type="match status" value="1"/>
</dbReference>
<reference evidence="2 3" key="1">
    <citation type="submission" date="2021-01" db="EMBL/GenBank/DDBJ databases">
        <title>Whole genome shotgun sequence of Planobispora longispora NBRC 13918.</title>
        <authorList>
            <person name="Komaki H."/>
            <person name="Tamura T."/>
        </authorList>
    </citation>
    <scope>NUCLEOTIDE SEQUENCE [LARGE SCALE GENOMIC DNA]</scope>
    <source>
        <strain evidence="2 3">NBRC 13918</strain>
    </source>
</reference>
<dbReference type="PROSITE" id="PS50995">
    <property type="entry name" value="HTH_MARR_2"/>
    <property type="match status" value="1"/>
</dbReference>
<dbReference type="InterPro" id="IPR011991">
    <property type="entry name" value="ArsR-like_HTH"/>
</dbReference>
<keyword evidence="3" id="KW-1185">Reference proteome</keyword>
<proteinExistence type="predicted"/>
<dbReference type="AlphaFoldDB" id="A0A8J3W4T0"/>
<dbReference type="SMART" id="SM00347">
    <property type="entry name" value="HTH_MARR"/>
    <property type="match status" value="1"/>
</dbReference>
<dbReference type="EMBL" id="BOOH01000019">
    <property type="protein sequence ID" value="GIH76097.1"/>
    <property type="molecule type" value="Genomic_DNA"/>
</dbReference>
<dbReference type="PANTHER" id="PTHR33164:SF106">
    <property type="entry name" value="TRANSCRIPTIONAL REGULATORY PROTEIN"/>
    <property type="match status" value="1"/>
</dbReference>
<evidence type="ECO:0000259" key="1">
    <source>
        <dbReference type="PROSITE" id="PS50995"/>
    </source>
</evidence>
<dbReference type="RefSeq" id="WP_203890715.1">
    <property type="nucleotide sequence ID" value="NZ_BOOH01000019.1"/>
</dbReference>
<dbReference type="InterPro" id="IPR039422">
    <property type="entry name" value="MarR/SlyA-like"/>
</dbReference>
<protein>
    <submittedName>
        <fullName evidence="2">Putative HTH-type transcriptional regulator YcgE</fullName>
    </submittedName>
</protein>
<dbReference type="Proteomes" id="UP000616724">
    <property type="component" value="Unassembled WGS sequence"/>
</dbReference>
<dbReference type="InterPro" id="IPR000835">
    <property type="entry name" value="HTH_MarR-typ"/>
</dbReference>
<name>A0A8J3W4T0_9ACTN</name>
<sequence length="160" mass="17243">MEGNSRPPATVEQVVAAMDRLVSLSLVGQHEIAQRLGLNVTDLTCFGHILGAGDDHLTAGELAERANLTTGAVTGVLNRLERAGYARRQADPADRRRVRIVPDEGAAARIVEMYDPFYRRLAELSAGYSAEEIGALADWFAQAAAAMRATLEEIRRGGTP</sequence>
<dbReference type="GO" id="GO:0003700">
    <property type="term" value="F:DNA-binding transcription factor activity"/>
    <property type="evidence" value="ECO:0007669"/>
    <property type="project" value="InterPro"/>
</dbReference>
<accession>A0A8J3W4T0</accession>
<organism evidence="2 3">
    <name type="scientific">Planobispora longispora</name>
    <dbReference type="NCBI Taxonomy" id="28887"/>
    <lineage>
        <taxon>Bacteria</taxon>
        <taxon>Bacillati</taxon>
        <taxon>Actinomycetota</taxon>
        <taxon>Actinomycetes</taxon>
        <taxon>Streptosporangiales</taxon>
        <taxon>Streptosporangiaceae</taxon>
        <taxon>Planobispora</taxon>
    </lineage>
</organism>
<dbReference type="InterPro" id="IPR036388">
    <property type="entry name" value="WH-like_DNA-bd_sf"/>
</dbReference>
<evidence type="ECO:0000313" key="3">
    <source>
        <dbReference type="Proteomes" id="UP000616724"/>
    </source>
</evidence>
<dbReference type="Gene3D" id="1.10.10.10">
    <property type="entry name" value="Winged helix-like DNA-binding domain superfamily/Winged helix DNA-binding domain"/>
    <property type="match status" value="1"/>
</dbReference>
<dbReference type="InterPro" id="IPR036390">
    <property type="entry name" value="WH_DNA-bd_sf"/>
</dbReference>
<dbReference type="CDD" id="cd00090">
    <property type="entry name" value="HTH_ARSR"/>
    <property type="match status" value="1"/>
</dbReference>
<gene>
    <name evidence="2" type="primary">ycgE</name>
    <name evidence="2" type="ORF">Plo01_25260</name>
</gene>
<evidence type="ECO:0000313" key="2">
    <source>
        <dbReference type="EMBL" id="GIH76097.1"/>
    </source>
</evidence>
<dbReference type="PANTHER" id="PTHR33164">
    <property type="entry name" value="TRANSCRIPTIONAL REGULATOR, MARR FAMILY"/>
    <property type="match status" value="1"/>
</dbReference>
<feature type="domain" description="HTH marR-type" evidence="1">
    <location>
        <begin position="4"/>
        <end position="145"/>
    </location>
</feature>